<proteinExistence type="predicted"/>
<protein>
    <submittedName>
        <fullName evidence="1">Uncharacterized protein</fullName>
    </submittedName>
</protein>
<organism evidence="1">
    <name type="scientific">uncultured Sulfurovum sp</name>
    <dbReference type="NCBI Taxonomy" id="269237"/>
    <lineage>
        <taxon>Bacteria</taxon>
        <taxon>Pseudomonadati</taxon>
        <taxon>Campylobacterota</taxon>
        <taxon>Epsilonproteobacteria</taxon>
        <taxon>Campylobacterales</taxon>
        <taxon>Sulfurovaceae</taxon>
        <taxon>Sulfurovum</taxon>
        <taxon>environmental samples</taxon>
    </lineage>
</organism>
<dbReference type="AlphaFoldDB" id="A0A6S6SUY7"/>
<reference evidence="1" key="1">
    <citation type="submission" date="2020-01" db="EMBL/GenBank/DDBJ databases">
        <authorList>
            <person name="Meier V. D."/>
            <person name="Meier V D."/>
        </authorList>
    </citation>
    <scope>NUCLEOTIDE SEQUENCE</scope>
    <source>
        <strain evidence="1">HLG_WM_MAG_04</strain>
    </source>
</reference>
<name>A0A6S6SUY7_9BACT</name>
<sequence length="42" mass="5206">MLYDCYLQKPCILQTHLSEMLVKKDKKVHYLMKYNTKKDYNH</sequence>
<gene>
    <name evidence="1" type="ORF">HELGO_WM5842</name>
</gene>
<evidence type="ECO:0000313" key="1">
    <source>
        <dbReference type="EMBL" id="CAA6812349.1"/>
    </source>
</evidence>
<accession>A0A6S6SUY7</accession>
<dbReference type="EMBL" id="CACVAX010000038">
    <property type="protein sequence ID" value="CAA6812349.1"/>
    <property type="molecule type" value="Genomic_DNA"/>
</dbReference>